<keyword evidence="1" id="KW-1133">Transmembrane helix</keyword>
<evidence type="ECO:0000313" key="3">
    <source>
        <dbReference type="Proteomes" id="UP001160519"/>
    </source>
</evidence>
<keyword evidence="1" id="KW-0472">Membrane</keyword>
<protein>
    <submittedName>
        <fullName evidence="2">Uncharacterized protein</fullName>
    </submittedName>
</protein>
<comment type="caution">
    <text evidence="2">The sequence shown here is derived from an EMBL/GenBank/DDBJ whole genome shotgun (WGS) entry which is preliminary data.</text>
</comment>
<keyword evidence="1" id="KW-0812">Transmembrane</keyword>
<evidence type="ECO:0000256" key="1">
    <source>
        <dbReference type="SAM" id="Phobius"/>
    </source>
</evidence>
<gene>
    <name evidence="2" type="ORF">PSU93_01580</name>
</gene>
<accession>A0AA43TK96</accession>
<name>A0AA43TK96_9GAMM</name>
<keyword evidence="3" id="KW-1185">Reference proteome</keyword>
<organism evidence="2 3">
    <name type="scientific">Candidatus Methylobacter titanis</name>
    <dbReference type="NCBI Taxonomy" id="3053457"/>
    <lineage>
        <taxon>Bacteria</taxon>
        <taxon>Pseudomonadati</taxon>
        <taxon>Pseudomonadota</taxon>
        <taxon>Gammaproteobacteria</taxon>
        <taxon>Methylococcales</taxon>
        <taxon>Methylococcaceae</taxon>
        <taxon>Methylobacter</taxon>
    </lineage>
</organism>
<dbReference type="Proteomes" id="UP001160519">
    <property type="component" value="Unassembled WGS sequence"/>
</dbReference>
<evidence type="ECO:0000313" key="2">
    <source>
        <dbReference type="EMBL" id="MDI1229823.1"/>
    </source>
</evidence>
<reference evidence="2" key="1">
    <citation type="submission" date="2023-01" db="EMBL/GenBank/DDBJ databases">
        <title>Biogeochemical cycle of methane in antarctic sediments.</title>
        <authorList>
            <person name="Roldan D.M."/>
            <person name="Menes R.J."/>
        </authorList>
    </citation>
    <scope>NUCLEOTIDE SEQUENCE [LARGE SCALE GENOMIC DNA]</scope>
    <source>
        <strain evidence="2">K-2018 MAG008</strain>
    </source>
</reference>
<sequence length="144" mass="15863">MIGGILMILVALWIYQSAMRAKVDNVIMWVAISAVVFFVVQLAFIDINLYILEAIKGSQGGGDYERDLTTIGDRKNEGGFQGFGGILLSVYMELMPQIVGVLAAALIRIKFITKEAFTLGNLFGDIKEMFQGIKQSFKTSADDK</sequence>
<feature type="transmembrane region" description="Helical" evidence="1">
    <location>
        <begin position="30"/>
        <end position="52"/>
    </location>
</feature>
<dbReference type="AlphaFoldDB" id="A0AA43TK96"/>
<proteinExistence type="predicted"/>
<dbReference type="EMBL" id="JAQSDF010000002">
    <property type="protein sequence ID" value="MDI1229823.1"/>
    <property type="molecule type" value="Genomic_DNA"/>
</dbReference>